<reference evidence="1" key="1">
    <citation type="submission" date="2018-05" db="EMBL/GenBank/DDBJ databases">
        <authorList>
            <person name="Lanie J.A."/>
            <person name="Ng W.-L."/>
            <person name="Kazmierczak K.M."/>
            <person name="Andrzejewski T.M."/>
            <person name="Davidsen T.M."/>
            <person name="Wayne K.J."/>
            <person name="Tettelin H."/>
            <person name="Glass J.I."/>
            <person name="Rusch D."/>
            <person name="Podicherti R."/>
            <person name="Tsui H.-C.T."/>
            <person name="Winkler M.E."/>
        </authorList>
    </citation>
    <scope>NUCLEOTIDE SEQUENCE</scope>
</reference>
<sequence>VKIPVGLKREGPPTQKSEALYHLGFYSCTCACLLPRCVS</sequence>
<organism evidence="1">
    <name type="scientific">marine metagenome</name>
    <dbReference type="NCBI Taxonomy" id="408172"/>
    <lineage>
        <taxon>unclassified sequences</taxon>
        <taxon>metagenomes</taxon>
        <taxon>ecological metagenomes</taxon>
    </lineage>
</organism>
<evidence type="ECO:0000313" key="1">
    <source>
        <dbReference type="EMBL" id="SVA81900.1"/>
    </source>
</evidence>
<proteinExistence type="predicted"/>
<gene>
    <name evidence="1" type="ORF">METZ01_LOCUS134754</name>
</gene>
<dbReference type="AlphaFoldDB" id="A0A381YY75"/>
<accession>A0A381YY75</accession>
<feature type="non-terminal residue" evidence="1">
    <location>
        <position position="1"/>
    </location>
</feature>
<dbReference type="EMBL" id="UINC01019349">
    <property type="protein sequence ID" value="SVA81900.1"/>
    <property type="molecule type" value="Genomic_DNA"/>
</dbReference>
<feature type="non-terminal residue" evidence="1">
    <location>
        <position position="39"/>
    </location>
</feature>
<protein>
    <submittedName>
        <fullName evidence="1">Uncharacterized protein</fullName>
    </submittedName>
</protein>
<name>A0A381YY75_9ZZZZ</name>